<gene>
    <name evidence="1" type="ORF">CSSPTR1EN2_LOCUS22937</name>
</gene>
<evidence type="ECO:0000313" key="1">
    <source>
        <dbReference type="EMBL" id="CAK9236528.1"/>
    </source>
</evidence>
<accession>A0ABP0V6H8</accession>
<dbReference type="PANTHER" id="PTHR37067:SF3">
    <property type="entry name" value="PX DOMAIN-CONTAINING PROTEIN"/>
    <property type="match status" value="1"/>
</dbReference>
<protein>
    <submittedName>
        <fullName evidence="1">Uncharacterized protein</fullName>
    </submittedName>
</protein>
<name>A0ABP0V6H8_9BRYO</name>
<dbReference type="Proteomes" id="UP001497512">
    <property type="component" value="Chromosome 9"/>
</dbReference>
<reference evidence="1" key="1">
    <citation type="submission" date="2024-02" db="EMBL/GenBank/DDBJ databases">
        <authorList>
            <consortium name="ELIXIR-Norway"/>
            <consortium name="Elixir Norway"/>
        </authorList>
    </citation>
    <scope>NUCLEOTIDE SEQUENCE</scope>
</reference>
<keyword evidence="2" id="KW-1185">Reference proteome</keyword>
<evidence type="ECO:0000313" key="2">
    <source>
        <dbReference type="Proteomes" id="UP001497512"/>
    </source>
</evidence>
<sequence length="166" mass="19227">MQWTRPKFRKDNFTKQLQQKHAKRWEKYNQLRQSYIQEVNSSPDSLVLKMPLANRFKKFFSTTFMPAYFEADRSGKQRVTINIGKDIVETVVLGLLFDVDVNDVASASRVKAIFKEGHNFDGELVSSYNIKINNFDQLRYVQRLFGCGLSFVQCAKVVSASREELG</sequence>
<dbReference type="PANTHER" id="PTHR37067">
    <property type="entry name" value="PX DOMAIN-CONTAINING PROTEIN"/>
    <property type="match status" value="1"/>
</dbReference>
<dbReference type="EMBL" id="OZ019901">
    <property type="protein sequence ID" value="CAK9236528.1"/>
    <property type="molecule type" value="Genomic_DNA"/>
</dbReference>
<proteinExistence type="predicted"/>
<organism evidence="1 2">
    <name type="scientific">Sphagnum troendelagicum</name>
    <dbReference type="NCBI Taxonomy" id="128251"/>
    <lineage>
        <taxon>Eukaryota</taxon>
        <taxon>Viridiplantae</taxon>
        <taxon>Streptophyta</taxon>
        <taxon>Embryophyta</taxon>
        <taxon>Bryophyta</taxon>
        <taxon>Sphagnophytina</taxon>
        <taxon>Sphagnopsida</taxon>
        <taxon>Sphagnales</taxon>
        <taxon>Sphagnaceae</taxon>
        <taxon>Sphagnum</taxon>
    </lineage>
</organism>